<feature type="region of interest" description="Disordered" evidence="1">
    <location>
        <begin position="250"/>
        <end position="280"/>
    </location>
</feature>
<reference evidence="2" key="2">
    <citation type="submission" date="2025-09" db="UniProtKB">
        <authorList>
            <consortium name="Ensembl"/>
        </authorList>
    </citation>
    <scope>IDENTIFICATION</scope>
</reference>
<feature type="region of interest" description="Disordered" evidence="1">
    <location>
        <begin position="297"/>
        <end position="327"/>
    </location>
</feature>
<feature type="compositionally biased region" description="Pro residues" evidence="1">
    <location>
        <begin position="84"/>
        <end position="112"/>
    </location>
</feature>
<keyword evidence="3" id="KW-1185">Reference proteome</keyword>
<dbReference type="Proteomes" id="UP000265000">
    <property type="component" value="Unplaced"/>
</dbReference>
<dbReference type="AlphaFoldDB" id="A0A3Q2QW89"/>
<dbReference type="Ensembl" id="ENSFHET00000033301.1">
    <property type="protein sequence ID" value="ENSFHEP00000031442.1"/>
    <property type="gene ID" value="ENSFHEG00000017326.1"/>
</dbReference>
<protein>
    <submittedName>
        <fullName evidence="2">Uncharacterized protein</fullName>
    </submittedName>
</protein>
<feature type="compositionally biased region" description="Basic residues" evidence="1">
    <location>
        <begin position="40"/>
        <end position="53"/>
    </location>
</feature>
<feature type="compositionally biased region" description="Acidic residues" evidence="1">
    <location>
        <begin position="12"/>
        <end position="27"/>
    </location>
</feature>
<feature type="compositionally biased region" description="Low complexity" evidence="1">
    <location>
        <begin position="257"/>
        <end position="269"/>
    </location>
</feature>
<feature type="compositionally biased region" description="Gly residues" evidence="1">
    <location>
        <begin position="153"/>
        <end position="165"/>
    </location>
</feature>
<evidence type="ECO:0000313" key="2">
    <source>
        <dbReference type="Ensembl" id="ENSFHEP00000031442.1"/>
    </source>
</evidence>
<evidence type="ECO:0000313" key="3">
    <source>
        <dbReference type="Proteomes" id="UP000265000"/>
    </source>
</evidence>
<proteinExistence type="predicted"/>
<feature type="compositionally biased region" description="Polar residues" evidence="1">
    <location>
        <begin position="316"/>
        <end position="327"/>
    </location>
</feature>
<evidence type="ECO:0000256" key="1">
    <source>
        <dbReference type="SAM" id="MobiDB-lite"/>
    </source>
</evidence>
<feature type="region of interest" description="Disordered" evidence="1">
    <location>
        <begin position="138"/>
        <end position="176"/>
    </location>
</feature>
<dbReference type="STRING" id="8078.ENSFHEP00000031442"/>
<feature type="region of interest" description="Disordered" evidence="1">
    <location>
        <begin position="1"/>
        <end position="125"/>
    </location>
</feature>
<name>A0A3Q2QW89_FUNHE</name>
<dbReference type="GeneTree" id="ENSGT00940000177974"/>
<sequence length="327" mass="35940">MKGNKAGRPTAEDGELEDGEICDDETEERAPPRRGEGRRPRGGARPRPRKQHQSPHGMRPLLGPPQQNFRLMMPYNPGPHLHGPFPPNLRQPDRPPAPPPPGMPPLPPPPPGLGLHGETNNRSNFWERSHGALGRFRHRVLPNGGRGSWNRGRGVGGNSRGGHGRPGPVDLHGSPARKRILYGSDGFRTGPGWSPDTFRVAEKDLSKKNYRSRSERSIMDESFEDLLSKYKQIQLELDCIRKAETMALEPAAEDADAAAAPPADAALVPEPTPELPLGPVGAEQLERDDKKVFQAFNIKPLRHKLPTPAELDEPTQTESETRPQSPG</sequence>
<feature type="compositionally biased region" description="Basic and acidic residues" evidence="1">
    <location>
        <begin position="28"/>
        <end position="39"/>
    </location>
</feature>
<reference evidence="2" key="1">
    <citation type="submission" date="2025-08" db="UniProtKB">
        <authorList>
            <consortium name="Ensembl"/>
        </authorList>
    </citation>
    <scope>IDENTIFICATION</scope>
</reference>
<accession>A0A3Q2QW89</accession>
<organism evidence="2 3">
    <name type="scientific">Fundulus heteroclitus</name>
    <name type="common">Killifish</name>
    <name type="synonym">Mummichog</name>
    <dbReference type="NCBI Taxonomy" id="8078"/>
    <lineage>
        <taxon>Eukaryota</taxon>
        <taxon>Metazoa</taxon>
        <taxon>Chordata</taxon>
        <taxon>Craniata</taxon>
        <taxon>Vertebrata</taxon>
        <taxon>Euteleostomi</taxon>
        <taxon>Actinopterygii</taxon>
        <taxon>Neopterygii</taxon>
        <taxon>Teleostei</taxon>
        <taxon>Neoteleostei</taxon>
        <taxon>Acanthomorphata</taxon>
        <taxon>Ovalentaria</taxon>
        <taxon>Atherinomorphae</taxon>
        <taxon>Cyprinodontiformes</taxon>
        <taxon>Fundulidae</taxon>
        <taxon>Fundulus</taxon>
    </lineage>
</organism>